<dbReference type="SUPFAM" id="SSF56042">
    <property type="entry name" value="PurM C-terminal domain-like"/>
    <property type="match status" value="1"/>
</dbReference>
<dbReference type="InterPro" id="IPR011854">
    <property type="entry name" value="HypE"/>
</dbReference>
<dbReference type="GO" id="GO:0051604">
    <property type="term" value="P:protein maturation"/>
    <property type="evidence" value="ECO:0007669"/>
    <property type="project" value="TreeGrafter"/>
</dbReference>
<dbReference type="PANTHER" id="PTHR30303:SF0">
    <property type="entry name" value="CARBAMOYL DEHYDRATASE HYPE"/>
    <property type="match status" value="1"/>
</dbReference>
<dbReference type="SUPFAM" id="SSF55326">
    <property type="entry name" value="PurM N-terminal domain-like"/>
    <property type="match status" value="1"/>
</dbReference>
<dbReference type="EMBL" id="CP036433">
    <property type="protein sequence ID" value="QDU99167.1"/>
    <property type="molecule type" value="Genomic_DNA"/>
</dbReference>
<dbReference type="InterPro" id="IPR036676">
    <property type="entry name" value="PurM-like_C_sf"/>
</dbReference>
<dbReference type="InterPro" id="IPR036921">
    <property type="entry name" value="PurM-like_N_sf"/>
</dbReference>
<dbReference type="Pfam" id="PF00586">
    <property type="entry name" value="AIRS"/>
    <property type="match status" value="1"/>
</dbReference>
<dbReference type="AlphaFoldDB" id="A0A518E511"/>
<proteinExistence type="inferred from homology"/>
<name>A0A518E511_9BACT</name>
<organism evidence="4 5">
    <name type="scientific">Lignipirellula cremea</name>
    <dbReference type="NCBI Taxonomy" id="2528010"/>
    <lineage>
        <taxon>Bacteria</taxon>
        <taxon>Pseudomonadati</taxon>
        <taxon>Planctomycetota</taxon>
        <taxon>Planctomycetia</taxon>
        <taxon>Pirellulales</taxon>
        <taxon>Pirellulaceae</taxon>
        <taxon>Lignipirellula</taxon>
    </lineage>
</organism>
<dbReference type="PIRSF" id="PIRSF005644">
    <property type="entry name" value="Hdrgns_mtr_HypE"/>
    <property type="match status" value="1"/>
</dbReference>
<dbReference type="CDD" id="cd02197">
    <property type="entry name" value="HypE"/>
    <property type="match status" value="1"/>
</dbReference>
<dbReference type="Proteomes" id="UP000317648">
    <property type="component" value="Chromosome"/>
</dbReference>
<feature type="domain" description="PurM-like N-terminal" evidence="2">
    <location>
        <begin position="76"/>
        <end position="179"/>
    </location>
</feature>
<comment type="similarity">
    <text evidence="1">Belongs to the HypE family.</text>
</comment>
<sequence>MTDAVDFDGRTCPAPIYDQEQVLLGHGSGGTLSADLIRRVFLPELGNDVLNALEDQAMLPLFDLASGMGADPGAADQPRLAFTTDAFVVKPLFFPGGDIGKLAVHGTVNDLAVGGARPLYLSAAFILEEGLPLAMLRRIVVSMREACAEAGVQLVTGDTKVVDRGKGDQVFITTSGIGLAPAGRRLSIQSAQPGDKILVSGTLGDHGIAIMSLREGIEFETVLESDTASLHDLTRVMLEACPAIRCMRDPTRGGASSTLNELAAASQVGVQLDQAALPVRREVNAACEMLGLDPLYVANEGKLIAVVPPEDADRLLQVMQNHPRGRDAAVIGEVVRDHPGMVVMRSLIGGERVVTMLAGEQLPRIC</sequence>
<dbReference type="Gene3D" id="3.90.650.10">
    <property type="entry name" value="PurM-like C-terminal domain"/>
    <property type="match status" value="1"/>
</dbReference>
<accession>A0A518E511</accession>
<dbReference type="InterPro" id="IPR016188">
    <property type="entry name" value="PurM-like_N"/>
</dbReference>
<dbReference type="OrthoDB" id="9801934at2"/>
<evidence type="ECO:0000259" key="2">
    <source>
        <dbReference type="Pfam" id="PF00586"/>
    </source>
</evidence>
<dbReference type="PANTHER" id="PTHR30303">
    <property type="entry name" value="HYDROGENASE ISOENZYMES FORMATION PROTEIN HYPE"/>
    <property type="match status" value="1"/>
</dbReference>
<reference evidence="4 5" key="1">
    <citation type="submission" date="2019-02" db="EMBL/GenBank/DDBJ databases">
        <title>Deep-cultivation of Planctomycetes and their phenomic and genomic characterization uncovers novel biology.</title>
        <authorList>
            <person name="Wiegand S."/>
            <person name="Jogler M."/>
            <person name="Boedeker C."/>
            <person name="Pinto D."/>
            <person name="Vollmers J."/>
            <person name="Rivas-Marin E."/>
            <person name="Kohn T."/>
            <person name="Peeters S.H."/>
            <person name="Heuer A."/>
            <person name="Rast P."/>
            <person name="Oberbeckmann S."/>
            <person name="Bunk B."/>
            <person name="Jeske O."/>
            <person name="Meyerdierks A."/>
            <person name="Storesund J.E."/>
            <person name="Kallscheuer N."/>
            <person name="Luecker S."/>
            <person name="Lage O.M."/>
            <person name="Pohl T."/>
            <person name="Merkel B.J."/>
            <person name="Hornburger P."/>
            <person name="Mueller R.-W."/>
            <person name="Bruemmer F."/>
            <person name="Labrenz M."/>
            <person name="Spormann A.M."/>
            <person name="Op den Camp H."/>
            <person name="Overmann J."/>
            <person name="Amann R."/>
            <person name="Jetten M.S.M."/>
            <person name="Mascher T."/>
            <person name="Medema M.H."/>
            <person name="Devos D.P."/>
            <person name="Kaster A.-K."/>
            <person name="Ovreas L."/>
            <person name="Rohde M."/>
            <person name="Galperin M.Y."/>
            <person name="Jogler C."/>
        </authorList>
    </citation>
    <scope>NUCLEOTIDE SEQUENCE [LARGE SCALE GENOMIC DNA]</scope>
    <source>
        <strain evidence="4 5">Pla85_3_4</strain>
    </source>
</reference>
<evidence type="ECO:0000259" key="3">
    <source>
        <dbReference type="Pfam" id="PF02769"/>
    </source>
</evidence>
<gene>
    <name evidence="4" type="primary">hypE</name>
    <name evidence="4" type="ORF">Pla8534_70790</name>
</gene>
<dbReference type="NCBIfam" id="TIGR02124">
    <property type="entry name" value="hypE"/>
    <property type="match status" value="1"/>
</dbReference>
<dbReference type="KEGG" id="lcre:Pla8534_70790"/>
<dbReference type="Gene3D" id="3.30.1330.10">
    <property type="entry name" value="PurM-like, N-terminal domain"/>
    <property type="match status" value="1"/>
</dbReference>
<dbReference type="InterPro" id="IPR010918">
    <property type="entry name" value="PurM-like_C_dom"/>
</dbReference>
<keyword evidence="5" id="KW-1185">Reference proteome</keyword>
<feature type="domain" description="PurM-like C-terminal" evidence="3">
    <location>
        <begin position="192"/>
        <end position="338"/>
    </location>
</feature>
<evidence type="ECO:0000313" key="5">
    <source>
        <dbReference type="Proteomes" id="UP000317648"/>
    </source>
</evidence>
<evidence type="ECO:0000313" key="4">
    <source>
        <dbReference type="EMBL" id="QDU99167.1"/>
    </source>
</evidence>
<protein>
    <submittedName>
        <fullName evidence="4">Hydrogenase expression/formation protein HypE</fullName>
    </submittedName>
</protein>
<evidence type="ECO:0000256" key="1">
    <source>
        <dbReference type="ARBA" id="ARBA00006243"/>
    </source>
</evidence>
<dbReference type="Pfam" id="PF02769">
    <property type="entry name" value="AIRS_C"/>
    <property type="match status" value="1"/>
</dbReference>
<dbReference type="RefSeq" id="WP_145058971.1">
    <property type="nucleotide sequence ID" value="NZ_CP036433.1"/>
</dbReference>